<feature type="domain" description="Myo-inositol-1-phosphate synthase GAPDH-like" evidence="1">
    <location>
        <begin position="194"/>
        <end position="297"/>
    </location>
</feature>
<evidence type="ECO:0000313" key="2">
    <source>
        <dbReference type="EMBL" id="MBY8887746.1"/>
    </source>
</evidence>
<proteinExistence type="predicted"/>
<sequence>MTERTGRITVGVVGVGNCVASLVQGVEFYADAPDDAPGLTRPVCAGYAVADVAFTAAFDVDAGKIGKDLSEAVWAEPNNASRFADVPHLGVPVDDGVLADGVGAGTAPHIETSGHASVEDVARRLTETGTRVLVNFLPTGSQSATEAYAQAALRAGCAFVNCMPARVAREPRWARAFADAGLPLIGDDLKSQFGSTLVHHALLDALAAGGVRLRDTYQLNNGGNMDFLNLRDPERMRSKKETKARGMGAGAGAPRVHVGAEYVPFLADRKVAYIRVEAEAFGGTPVEIDLRMCVEDSPSAAGNVLDAVRYAQAALDAGHGGVLAEASAALMKAPTD</sequence>
<accession>A0ABS7QYI9</accession>
<dbReference type="Gene3D" id="3.40.50.720">
    <property type="entry name" value="NAD(P)-binding Rossmann-like Domain"/>
    <property type="match status" value="1"/>
</dbReference>
<evidence type="ECO:0000313" key="3">
    <source>
        <dbReference type="Proteomes" id="UP001198565"/>
    </source>
</evidence>
<dbReference type="EMBL" id="JAINVZ010000018">
    <property type="protein sequence ID" value="MBY8887746.1"/>
    <property type="molecule type" value="Genomic_DNA"/>
</dbReference>
<keyword evidence="3" id="KW-1185">Reference proteome</keyword>
<dbReference type="InterPro" id="IPR052199">
    <property type="entry name" value="MIPS"/>
</dbReference>
<name>A0ABS7QYI9_9ACTN</name>
<dbReference type="Gene3D" id="3.30.360.10">
    <property type="entry name" value="Dihydrodipicolinate Reductase, domain 2"/>
    <property type="match status" value="1"/>
</dbReference>
<comment type="caution">
    <text evidence="2">The sequence shown here is derived from an EMBL/GenBank/DDBJ whole genome shotgun (WGS) entry which is preliminary data.</text>
</comment>
<organism evidence="2 3">
    <name type="scientific">Streptantibioticus parmotrematis</name>
    <dbReference type="NCBI Taxonomy" id="2873249"/>
    <lineage>
        <taxon>Bacteria</taxon>
        <taxon>Bacillati</taxon>
        <taxon>Actinomycetota</taxon>
        <taxon>Actinomycetes</taxon>
        <taxon>Kitasatosporales</taxon>
        <taxon>Streptomycetaceae</taxon>
        <taxon>Streptantibioticus</taxon>
    </lineage>
</organism>
<dbReference type="PANTHER" id="PTHR43125:SF1">
    <property type="entry name" value="INOSITOL-3-PHOSPHATE SYNTHASE"/>
    <property type="match status" value="1"/>
</dbReference>
<dbReference type="RefSeq" id="WP_222980484.1">
    <property type="nucleotide sequence ID" value="NZ_JAINVZ010000018.1"/>
</dbReference>
<evidence type="ECO:0000259" key="1">
    <source>
        <dbReference type="Pfam" id="PF01658"/>
    </source>
</evidence>
<dbReference type="SUPFAM" id="SSF51735">
    <property type="entry name" value="NAD(P)-binding Rossmann-fold domains"/>
    <property type="match status" value="1"/>
</dbReference>
<dbReference type="PANTHER" id="PTHR43125">
    <property type="entry name" value="INOSITOL-3-PHOSPHATE SYNTHASE"/>
    <property type="match status" value="1"/>
</dbReference>
<protein>
    <submittedName>
        <fullName evidence="2">Inositol-3-phosphate synthase</fullName>
    </submittedName>
</protein>
<dbReference type="InterPro" id="IPR013021">
    <property type="entry name" value="Myo-inos-1-P_Synthase_GAPDH"/>
</dbReference>
<dbReference type="Pfam" id="PF01658">
    <property type="entry name" value="Inos-1-P_synth"/>
    <property type="match status" value="1"/>
</dbReference>
<dbReference type="InterPro" id="IPR036291">
    <property type="entry name" value="NAD(P)-bd_dom_sf"/>
</dbReference>
<dbReference type="SUPFAM" id="SSF55347">
    <property type="entry name" value="Glyceraldehyde-3-phosphate dehydrogenase-like, C-terminal domain"/>
    <property type="match status" value="1"/>
</dbReference>
<reference evidence="2 3" key="1">
    <citation type="submission" date="2021-08" db="EMBL/GenBank/DDBJ databases">
        <title>Streptomyces sp. PTM05 isolated from lichen.</title>
        <authorList>
            <person name="Somphong A."/>
            <person name="Phongsopitanun W."/>
            <person name="Tanasupawat S."/>
        </authorList>
    </citation>
    <scope>NUCLEOTIDE SEQUENCE [LARGE SCALE GENOMIC DNA]</scope>
    <source>
        <strain evidence="2 3">Ptm05</strain>
    </source>
</reference>
<gene>
    <name evidence="2" type="ORF">K7472_23315</name>
</gene>
<dbReference type="Proteomes" id="UP001198565">
    <property type="component" value="Unassembled WGS sequence"/>
</dbReference>